<dbReference type="Gene3D" id="3.30.70.1290">
    <property type="entry name" value="Transposase IS200-like"/>
    <property type="match status" value="1"/>
</dbReference>
<protein>
    <submittedName>
        <fullName evidence="2">IS200/IS605 family transposase</fullName>
    </submittedName>
</protein>
<organism evidence="2 3">
    <name type="scientific">Brumimicrobium glaciale</name>
    <dbReference type="NCBI Taxonomy" id="200475"/>
    <lineage>
        <taxon>Bacteria</taxon>
        <taxon>Pseudomonadati</taxon>
        <taxon>Bacteroidota</taxon>
        <taxon>Flavobacteriia</taxon>
        <taxon>Flavobacteriales</taxon>
        <taxon>Crocinitomicaceae</taxon>
        <taxon>Brumimicrobium</taxon>
    </lineage>
</organism>
<dbReference type="InterPro" id="IPR036515">
    <property type="entry name" value="Transposase_17_sf"/>
</dbReference>
<dbReference type="SUPFAM" id="SSF143422">
    <property type="entry name" value="Transposase IS200-like"/>
    <property type="match status" value="1"/>
</dbReference>
<dbReference type="Pfam" id="PF01797">
    <property type="entry name" value="Y1_Tnp"/>
    <property type="match status" value="1"/>
</dbReference>
<dbReference type="NCBIfam" id="NF033573">
    <property type="entry name" value="transpos_IS200"/>
    <property type="match status" value="1"/>
</dbReference>
<accession>A0A4Q4KNL2</accession>
<dbReference type="PANTHER" id="PTHR33360">
    <property type="entry name" value="TRANSPOSASE FOR INSERTION SEQUENCE ELEMENT IS200"/>
    <property type="match status" value="1"/>
</dbReference>
<dbReference type="GO" id="GO:0006313">
    <property type="term" value="P:DNA transposition"/>
    <property type="evidence" value="ECO:0007669"/>
    <property type="project" value="InterPro"/>
</dbReference>
<evidence type="ECO:0000313" key="3">
    <source>
        <dbReference type="Proteomes" id="UP000293952"/>
    </source>
</evidence>
<gene>
    <name evidence="2" type="primary">tnpA</name>
    <name evidence="2" type="ORF">ERX46_06200</name>
</gene>
<dbReference type="Proteomes" id="UP000293952">
    <property type="component" value="Unassembled WGS sequence"/>
</dbReference>
<dbReference type="SMART" id="SM01321">
    <property type="entry name" value="Y1_Tnp"/>
    <property type="match status" value="1"/>
</dbReference>
<proteinExistence type="predicted"/>
<dbReference type="RefSeq" id="WP_130092970.1">
    <property type="nucleotide sequence ID" value="NZ_SETE01000002.1"/>
</dbReference>
<evidence type="ECO:0000313" key="2">
    <source>
        <dbReference type="EMBL" id="RYM34962.1"/>
    </source>
</evidence>
<dbReference type="OrthoDB" id="9797997at2"/>
<dbReference type="EMBL" id="SETE01000002">
    <property type="protein sequence ID" value="RYM34962.1"/>
    <property type="molecule type" value="Genomic_DNA"/>
</dbReference>
<dbReference type="GO" id="GO:0004803">
    <property type="term" value="F:transposase activity"/>
    <property type="evidence" value="ECO:0007669"/>
    <property type="project" value="InterPro"/>
</dbReference>
<name>A0A4Q4KNL2_9FLAO</name>
<reference evidence="2 3" key="1">
    <citation type="submission" date="2019-02" db="EMBL/GenBank/DDBJ databases">
        <title>Genome sequence of the sea-ice species Brumimicrobium glaciale.</title>
        <authorList>
            <person name="Bowman J.P."/>
        </authorList>
    </citation>
    <scope>NUCLEOTIDE SEQUENCE [LARGE SCALE GENOMIC DNA]</scope>
    <source>
        <strain evidence="2 3">IC156</strain>
    </source>
</reference>
<dbReference type="PANTHER" id="PTHR33360:SF2">
    <property type="entry name" value="TRANSPOSASE FOR INSERTION SEQUENCE ELEMENT IS200"/>
    <property type="match status" value="1"/>
</dbReference>
<keyword evidence="3" id="KW-1185">Reference proteome</keyword>
<sequence length="150" mass="17478">MGQSNVKNYLHIVFSTKYRKEFIKGPIEKELHAYLGGVCNAMGCQAIIVGGYTDHVHILCKLSSRVALMDLLRNVKAKSSKWMKTKDESLENFSWQRGYAAFALRDNDAPIVINYIKNQHAHHSKKTFKEEYIQLLEDENMDYDEKYLWD</sequence>
<comment type="caution">
    <text evidence="2">The sequence shown here is derived from an EMBL/GenBank/DDBJ whole genome shotgun (WGS) entry which is preliminary data.</text>
</comment>
<evidence type="ECO:0000259" key="1">
    <source>
        <dbReference type="SMART" id="SM01321"/>
    </source>
</evidence>
<dbReference type="AlphaFoldDB" id="A0A4Q4KNL2"/>
<feature type="domain" description="Transposase IS200-like" evidence="1">
    <location>
        <begin position="6"/>
        <end position="119"/>
    </location>
</feature>
<dbReference type="InterPro" id="IPR002686">
    <property type="entry name" value="Transposase_17"/>
</dbReference>
<dbReference type="GO" id="GO:0003677">
    <property type="term" value="F:DNA binding"/>
    <property type="evidence" value="ECO:0007669"/>
    <property type="project" value="InterPro"/>
</dbReference>